<dbReference type="OrthoDB" id="1744977at2759"/>
<dbReference type="Proteomes" id="UP000245207">
    <property type="component" value="Unassembled WGS sequence"/>
</dbReference>
<reference evidence="2 3" key="1">
    <citation type="journal article" date="2018" name="Mol. Plant">
        <title>The genome of Artemisia annua provides insight into the evolution of Asteraceae family and artemisinin biosynthesis.</title>
        <authorList>
            <person name="Shen Q."/>
            <person name="Zhang L."/>
            <person name="Liao Z."/>
            <person name="Wang S."/>
            <person name="Yan T."/>
            <person name="Shi P."/>
            <person name="Liu M."/>
            <person name="Fu X."/>
            <person name="Pan Q."/>
            <person name="Wang Y."/>
            <person name="Lv Z."/>
            <person name="Lu X."/>
            <person name="Zhang F."/>
            <person name="Jiang W."/>
            <person name="Ma Y."/>
            <person name="Chen M."/>
            <person name="Hao X."/>
            <person name="Li L."/>
            <person name="Tang Y."/>
            <person name="Lv G."/>
            <person name="Zhou Y."/>
            <person name="Sun X."/>
            <person name="Brodelius P.E."/>
            <person name="Rose J.K.C."/>
            <person name="Tang K."/>
        </authorList>
    </citation>
    <scope>NUCLEOTIDE SEQUENCE [LARGE SCALE GENOMIC DNA]</scope>
    <source>
        <strain evidence="3">cv. Huhao1</strain>
        <tissue evidence="2">Leaf</tissue>
    </source>
</reference>
<feature type="compositionally biased region" description="Basic and acidic residues" evidence="1">
    <location>
        <begin position="55"/>
        <end position="70"/>
    </location>
</feature>
<sequence length="352" mass="40113">MDLWWMPSFLIEDPKLVYDVDRLVNNLCTVWIGSHHLHANVAKFNRPSATPNEKINGETRPKPKEGHNSNDQRVNNNSYAHAVKGESTMKEYTESKPVLVLDDSCVNQHGYHLGLMGKVKEFTLFLGNEGFQDIELCYLGGLWVLISFITEESKVKFMACVGAVSWFSRINHVVKDFVLDERITWVDVEGVPLKMWSDNPFKRIAAKWGKILCMENTDGGFLHCKRMCILTFEMSNILNEEDSDSEDEQYEGFVNDDLGGSDVEMQGDNFVSVVPDTRMEEENNKIKEGEGDCVTNDKKSDDPFNLYSLLNKKKEDQQVNVSDSIPFPPGFTPGVESICEHEKKYIYGDTRL</sequence>
<dbReference type="EMBL" id="PKPP01001626">
    <property type="protein sequence ID" value="PWA81148.1"/>
    <property type="molecule type" value="Genomic_DNA"/>
</dbReference>
<gene>
    <name evidence="2" type="ORF">CTI12_AA189750</name>
</gene>
<feature type="region of interest" description="Disordered" evidence="1">
    <location>
        <begin position="47"/>
        <end position="77"/>
    </location>
</feature>
<evidence type="ECO:0000313" key="3">
    <source>
        <dbReference type="Proteomes" id="UP000245207"/>
    </source>
</evidence>
<name>A0A2U1P5X7_ARTAN</name>
<dbReference type="AlphaFoldDB" id="A0A2U1P5X7"/>
<organism evidence="2 3">
    <name type="scientific">Artemisia annua</name>
    <name type="common">Sweet wormwood</name>
    <dbReference type="NCBI Taxonomy" id="35608"/>
    <lineage>
        <taxon>Eukaryota</taxon>
        <taxon>Viridiplantae</taxon>
        <taxon>Streptophyta</taxon>
        <taxon>Embryophyta</taxon>
        <taxon>Tracheophyta</taxon>
        <taxon>Spermatophyta</taxon>
        <taxon>Magnoliopsida</taxon>
        <taxon>eudicotyledons</taxon>
        <taxon>Gunneridae</taxon>
        <taxon>Pentapetalae</taxon>
        <taxon>asterids</taxon>
        <taxon>campanulids</taxon>
        <taxon>Asterales</taxon>
        <taxon>Asteraceae</taxon>
        <taxon>Asteroideae</taxon>
        <taxon>Anthemideae</taxon>
        <taxon>Artemisiinae</taxon>
        <taxon>Artemisia</taxon>
    </lineage>
</organism>
<comment type="caution">
    <text evidence="2">The sequence shown here is derived from an EMBL/GenBank/DDBJ whole genome shotgun (WGS) entry which is preliminary data.</text>
</comment>
<evidence type="ECO:0000256" key="1">
    <source>
        <dbReference type="SAM" id="MobiDB-lite"/>
    </source>
</evidence>
<accession>A0A2U1P5X7</accession>
<proteinExistence type="predicted"/>
<protein>
    <submittedName>
        <fullName evidence="2">Nucleotide-binding alpha-beta plait domain-containing protein</fullName>
    </submittedName>
</protein>
<evidence type="ECO:0000313" key="2">
    <source>
        <dbReference type="EMBL" id="PWA81148.1"/>
    </source>
</evidence>
<keyword evidence="3" id="KW-1185">Reference proteome</keyword>